<accession>A0A2S9JTW5</accession>
<reference evidence="1 2" key="1">
    <citation type="submission" date="2018-02" db="EMBL/GenBank/DDBJ databases">
        <title>The draft genome of Sphingobacterium gobiense H7.</title>
        <authorList>
            <person name="Li L."/>
            <person name="Liu L."/>
            <person name="Zhang X."/>
            <person name="Wang T."/>
            <person name="Liang L."/>
        </authorList>
    </citation>
    <scope>NUCLEOTIDE SEQUENCE [LARGE SCALE GENOMIC DNA]</scope>
    <source>
        <strain evidence="1 2">ACCC 05757</strain>
    </source>
</reference>
<proteinExistence type="predicted"/>
<evidence type="ECO:0000313" key="2">
    <source>
        <dbReference type="Proteomes" id="UP000238642"/>
    </source>
</evidence>
<comment type="caution">
    <text evidence="1">The sequence shown here is derived from an EMBL/GenBank/DDBJ whole genome shotgun (WGS) entry which is preliminary data.</text>
</comment>
<keyword evidence="2" id="KW-1185">Reference proteome</keyword>
<dbReference type="AlphaFoldDB" id="A0A2S9JTW5"/>
<dbReference type="Proteomes" id="UP000238642">
    <property type="component" value="Unassembled WGS sequence"/>
</dbReference>
<organism evidence="1 2">
    <name type="scientific">Sphingobacterium gobiense</name>
    <dbReference type="NCBI Taxonomy" id="1382456"/>
    <lineage>
        <taxon>Bacteria</taxon>
        <taxon>Pseudomonadati</taxon>
        <taxon>Bacteroidota</taxon>
        <taxon>Sphingobacteriia</taxon>
        <taxon>Sphingobacteriales</taxon>
        <taxon>Sphingobacteriaceae</taxon>
        <taxon>Sphingobacterium</taxon>
    </lineage>
</organism>
<dbReference type="RefSeq" id="WP_105723834.1">
    <property type="nucleotide sequence ID" value="NZ_PVBS01000001.1"/>
</dbReference>
<sequence>MDTKIRHYIDKVINEHDSVSFDLDELYQDVKLWNKNNMFAMGLQLFDDVVDEVISLNVKGVMIQVQFPLVSRSKNIKLAPQELPSLISTLDTFSMPEIIIRLPDKKVWLPKLEMYFCPLPFKLEALRNQYHALYEQYREPSTDEEEGDLVSWLTINYYEEG</sequence>
<protein>
    <submittedName>
        <fullName evidence="1">Uncharacterized protein</fullName>
    </submittedName>
</protein>
<dbReference type="EMBL" id="PVBS01000001">
    <property type="protein sequence ID" value="PRD56732.1"/>
    <property type="molecule type" value="Genomic_DNA"/>
</dbReference>
<name>A0A2S9JTW5_9SPHI</name>
<evidence type="ECO:0000313" key="1">
    <source>
        <dbReference type="EMBL" id="PRD56732.1"/>
    </source>
</evidence>
<gene>
    <name evidence="1" type="ORF">C5749_05745</name>
</gene>